<dbReference type="AlphaFoldDB" id="A0A444ZJN9"/>
<name>A0A444ZJN9_ARAHY</name>
<protein>
    <recommendedName>
        <fullName evidence="3">DUF223 domain-containing protein</fullName>
    </recommendedName>
</protein>
<dbReference type="Proteomes" id="UP000289738">
    <property type="component" value="Chromosome B04"/>
</dbReference>
<dbReference type="CDD" id="cd04481">
    <property type="entry name" value="RPA1_DBD_B_like"/>
    <property type="match status" value="1"/>
</dbReference>
<keyword evidence="2" id="KW-1185">Reference proteome</keyword>
<dbReference type="Gene3D" id="2.40.50.140">
    <property type="entry name" value="Nucleic acid-binding proteins"/>
    <property type="match status" value="1"/>
</dbReference>
<gene>
    <name evidence="1" type="ORF">Ahy_B04g071016</name>
</gene>
<evidence type="ECO:0000313" key="1">
    <source>
        <dbReference type="EMBL" id="RYR14436.1"/>
    </source>
</evidence>
<evidence type="ECO:0000313" key="2">
    <source>
        <dbReference type="Proteomes" id="UP000289738"/>
    </source>
</evidence>
<reference evidence="1 2" key="1">
    <citation type="submission" date="2019-01" db="EMBL/GenBank/DDBJ databases">
        <title>Sequencing of cultivated peanut Arachis hypogaea provides insights into genome evolution and oil improvement.</title>
        <authorList>
            <person name="Chen X."/>
        </authorList>
    </citation>
    <scope>NUCLEOTIDE SEQUENCE [LARGE SCALE GENOMIC DNA]</scope>
    <source>
        <strain evidence="2">cv. Fuhuasheng</strain>
        <tissue evidence="1">Leaves</tissue>
    </source>
</reference>
<evidence type="ECO:0008006" key="3">
    <source>
        <dbReference type="Google" id="ProtNLM"/>
    </source>
</evidence>
<dbReference type="EMBL" id="SDMP01000014">
    <property type="protein sequence ID" value="RYR14436.1"/>
    <property type="molecule type" value="Genomic_DNA"/>
</dbReference>
<dbReference type="SUPFAM" id="SSF50249">
    <property type="entry name" value="Nucleic acid-binding proteins"/>
    <property type="match status" value="1"/>
</dbReference>
<accession>A0A444ZJN9</accession>
<dbReference type="InterPro" id="IPR012340">
    <property type="entry name" value="NA-bd_OB-fold"/>
</dbReference>
<organism evidence="1 2">
    <name type="scientific">Arachis hypogaea</name>
    <name type="common">Peanut</name>
    <dbReference type="NCBI Taxonomy" id="3818"/>
    <lineage>
        <taxon>Eukaryota</taxon>
        <taxon>Viridiplantae</taxon>
        <taxon>Streptophyta</taxon>
        <taxon>Embryophyta</taxon>
        <taxon>Tracheophyta</taxon>
        <taxon>Spermatophyta</taxon>
        <taxon>Magnoliopsida</taxon>
        <taxon>eudicotyledons</taxon>
        <taxon>Gunneridae</taxon>
        <taxon>Pentapetalae</taxon>
        <taxon>rosids</taxon>
        <taxon>fabids</taxon>
        <taxon>Fabales</taxon>
        <taxon>Fabaceae</taxon>
        <taxon>Papilionoideae</taxon>
        <taxon>50 kb inversion clade</taxon>
        <taxon>dalbergioids sensu lato</taxon>
        <taxon>Dalbergieae</taxon>
        <taxon>Pterocarpus clade</taxon>
        <taxon>Arachis</taxon>
    </lineage>
</organism>
<sequence length="141" mass="16324">MVNHVDNTSFPLEAFRLRSFSDLLTIDRLEHFEMFDLIGKVVGKEDPQGLITSKGLMTKRMVVIWKILMNNKMSCTLFGQLVDHILPHTNDGRVEPLIVVLQYFKATRWNGKTSVQSNFDISKFHINPTLKEIDSFRCRLV</sequence>
<comment type="caution">
    <text evidence="1">The sequence shown here is derived from an EMBL/GenBank/DDBJ whole genome shotgun (WGS) entry which is preliminary data.</text>
</comment>
<proteinExistence type="predicted"/>